<evidence type="ECO:0000256" key="5">
    <source>
        <dbReference type="SAM" id="SignalP"/>
    </source>
</evidence>
<evidence type="ECO:0008006" key="8">
    <source>
        <dbReference type="Google" id="ProtNLM"/>
    </source>
</evidence>
<dbReference type="GO" id="GO:0005576">
    <property type="term" value="C:extracellular region"/>
    <property type="evidence" value="ECO:0007669"/>
    <property type="project" value="UniProtKB-SubCell"/>
</dbReference>
<feature type="signal peptide" evidence="5">
    <location>
        <begin position="1"/>
        <end position="26"/>
    </location>
</feature>
<gene>
    <name evidence="6" type="ORF">LTRI10_LOCUS20241</name>
</gene>
<sequence length="176" mass="19303">MKKNIFIILSTSILLFTHYSFPTAEAKHKHHGGVCRPSGKLKGKKPPPHKFNKENDSECCVEGKTYMAYHFSPPVSRKRSTKALLTLNGFEKGKDGGGPSECDNKFHSDNKRIVALSTGWSTRSGDECASAEVCNATHDYQSPCPNNVVDASKAVWKDLGVPSMDWGSLKGTWSDA</sequence>
<feature type="compositionally biased region" description="Basic residues" evidence="4">
    <location>
        <begin position="29"/>
        <end position="50"/>
    </location>
</feature>
<accession>A0AAV2DYE6</accession>
<dbReference type="Proteomes" id="UP001497516">
    <property type="component" value="Chromosome 3"/>
</dbReference>
<organism evidence="6 7">
    <name type="scientific">Linum trigynum</name>
    <dbReference type="NCBI Taxonomy" id="586398"/>
    <lineage>
        <taxon>Eukaryota</taxon>
        <taxon>Viridiplantae</taxon>
        <taxon>Streptophyta</taxon>
        <taxon>Embryophyta</taxon>
        <taxon>Tracheophyta</taxon>
        <taxon>Spermatophyta</taxon>
        <taxon>Magnoliopsida</taxon>
        <taxon>eudicotyledons</taxon>
        <taxon>Gunneridae</taxon>
        <taxon>Pentapetalae</taxon>
        <taxon>rosids</taxon>
        <taxon>fabids</taxon>
        <taxon>Malpighiales</taxon>
        <taxon>Linaceae</taxon>
        <taxon>Linum</taxon>
    </lineage>
</organism>
<evidence type="ECO:0000256" key="3">
    <source>
        <dbReference type="ARBA" id="ARBA00022729"/>
    </source>
</evidence>
<evidence type="ECO:0000256" key="1">
    <source>
        <dbReference type="ARBA" id="ARBA00004613"/>
    </source>
</evidence>
<keyword evidence="2" id="KW-0964">Secreted</keyword>
<keyword evidence="7" id="KW-1185">Reference proteome</keyword>
<name>A0AAV2DYE6_9ROSI</name>
<proteinExistence type="predicted"/>
<dbReference type="PANTHER" id="PTHR33191">
    <property type="entry name" value="RIPENING-RELATED PROTEIN 2-RELATED"/>
    <property type="match status" value="1"/>
</dbReference>
<dbReference type="CDD" id="cd22270">
    <property type="entry name" value="DPBB_kiwellin-like"/>
    <property type="match status" value="1"/>
</dbReference>
<evidence type="ECO:0000256" key="4">
    <source>
        <dbReference type="SAM" id="MobiDB-lite"/>
    </source>
</evidence>
<dbReference type="PANTHER" id="PTHR33191:SF58">
    <property type="entry name" value="RIPENING-RELATED PROTEIN 1"/>
    <property type="match status" value="1"/>
</dbReference>
<comment type="subcellular location">
    <subcellularLocation>
        <location evidence="1">Secreted</location>
    </subcellularLocation>
</comment>
<reference evidence="6 7" key="1">
    <citation type="submission" date="2024-04" db="EMBL/GenBank/DDBJ databases">
        <authorList>
            <person name="Fracassetti M."/>
        </authorList>
    </citation>
    <scope>NUCLEOTIDE SEQUENCE [LARGE SCALE GENOMIC DNA]</scope>
</reference>
<protein>
    <recommendedName>
        <fullName evidence="8">Ripening-related protein 1</fullName>
    </recommendedName>
</protein>
<dbReference type="Pfam" id="PF24300">
    <property type="entry name" value="KWL1"/>
    <property type="match status" value="2"/>
</dbReference>
<feature type="region of interest" description="Disordered" evidence="4">
    <location>
        <begin position="29"/>
        <end position="55"/>
    </location>
</feature>
<dbReference type="EMBL" id="OZ034816">
    <property type="protein sequence ID" value="CAL1378676.1"/>
    <property type="molecule type" value="Genomic_DNA"/>
</dbReference>
<dbReference type="InterPro" id="IPR039271">
    <property type="entry name" value="Kiwellin-like"/>
</dbReference>
<dbReference type="AlphaFoldDB" id="A0AAV2DYE6"/>
<evidence type="ECO:0000313" key="6">
    <source>
        <dbReference type="EMBL" id="CAL1378676.1"/>
    </source>
</evidence>
<evidence type="ECO:0000313" key="7">
    <source>
        <dbReference type="Proteomes" id="UP001497516"/>
    </source>
</evidence>
<feature type="chain" id="PRO_5043830677" description="Ripening-related protein 1" evidence="5">
    <location>
        <begin position="27"/>
        <end position="176"/>
    </location>
</feature>
<evidence type="ECO:0000256" key="2">
    <source>
        <dbReference type="ARBA" id="ARBA00022525"/>
    </source>
</evidence>
<keyword evidence="3 5" id="KW-0732">Signal</keyword>